<accession>A0A9X2M8V9</accession>
<dbReference type="AlphaFoldDB" id="A0A9X2M8V9"/>
<gene>
    <name evidence="1" type="ORF">NSA58_08765</name>
</gene>
<keyword evidence="2" id="KW-1185">Reference proteome</keyword>
<proteinExistence type="predicted"/>
<dbReference type="RefSeq" id="WP_074079100.1">
    <property type="nucleotide sequence ID" value="NZ_JANKBY010000086.1"/>
</dbReference>
<sequence length="107" mass="12918">MFIRLFIKTINKDEATEVVSKLLSYINEDNIKYKDISIEPYWKYEDITLSEIKLELYRPFNNNDRDDFLDSISNKWVYFGKEEVLSSEDMDNCKLNYNLEMVNIFFS</sequence>
<organism evidence="1 2">
    <name type="scientific">Terrisporobacter muris</name>
    <dbReference type="NCBI Taxonomy" id="2963284"/>
    <lineage>
        <taxon>Bacteria</taxon>
        <taxon>Bacillati</taxon>
        <taxon>Bacillota</taxon>
        <taxon>Clostridia</taxon>
        <taxon>Peptostreptococcales</taxon>
        <taxon>Peptostreptococcaceae</taxon>
        <taxon>Terrisporobacter</taxon>
    </lineage>
</organism>
<evidence type="ECO:0000313" key="2">
    <source>
        <dbReference type="Proteomes" id="UP001140817"/>
    </source>
</evidence>
<comment type="caution">
    <text evidence="1">The sequence shown here is derived from an EMBL/GenBank/DDBJ whole genome shotgun (WGS) entry which is preliminary data.</text>
</comment>
<name>A0A9X2M8V9_9FIRM</name>
<dbReference type="EMBL" id="JANKBY010000086">
    <property type="protein sequence ID" value="MCR1822877.1"/>
    <property type="molecule type" value="Genomic_DNA"/>
</dbReference>
<dbReference type="Proteomes" id="UP001140817">
    <property type="component" value="Unassembled WGS sequence"/>
</dbReference>
<evidence type="ECO:0000313" key="1">
    <source>
        <dbReference type="EMBL" id="MCR1822877.1"/>
    </source>
</evidence>
<reference evidence="1" key="1">
    <citation type="submission" date="2022-07" db="EMBL/GenBank/DDBJ databases">
        <title>Enhanced cultured diversity of the mouse gut microbiota enables custom-made synthetic communities.</title>
        <authorList>
            <person name="Afrizal A."/>
        </authorList>
    </citation>
    <scope>NUCLEOTIDE SEQUENCE</scope>
    <source>
        <strain evidence="1">DSM 29186</strain>
    </source>
</reference>
<protein>
    <submittedName>
        <fullName evidence="1">Uncharacterized protein</fullName>
    </submittedName>
</protein>